<sequence>MKNIPIISDAQHPGYKRSNVLRGVSDFRDSLPLGSEWFYRVIKNMLTGIKTRTMYSFITLQEQQTRKNKKKTTKTWIATCIQKVTFQELFFQYRPDTASCSQQHFIYWITGIIIHPPVIPYTDIPYQKKRFLNLPTFFARKS</sequence>
<accession>A0A8J6EN06</accession>
<name>A0A8J6EN06_ELECQ</name>
<evidence type="ECO:0000313" key="1">
    <source>
        <dbReference type="EMBL" id="KAG9472347.1"/>
    </source>
</evidence>
<gene>
    <name evidence="1" type="ORF">GDO78_020009</name>
</gene>
<organism evidence="1 2">
    <name type="scientific">Eleutherodactylus coqui</name>
    <name type="common">Puerto Rican coqui</name>
    <dbReference type="NCBI Taxonomy" id="57060"/>
    <lineage>
        <taxon>Eukaryota</taxon>
        <taxon>Metazoa</taxon>
        <taxon>Chordata</taxon>
        <taxon>Craniata</taxon>
        <taxon>Vertebrata</taxon>
        <taxon>Euteleostomi</taxon>
        <taxon>Amphibia</taxon>
        <taxon>Batrachia</taxon>
        <taxon>Anura</taxon>
        <taxon>Neobatrachia</taxon>
        <taxon>Hyloidea</taxon>
        <taxon>Eleutherodactylidae</taxon>
        <taxon>Eleutherodactylinae</taxon>
        <taxon>Eleutherodactylus</taxon>
        <taxon>Eleutherodactylus</taxon>
    </lineage>
</organism>
<proteinExistence type="predicted"/>
<dbReference type="AlphaFoldDB" id="A0A8J6EN06"/>
<protein>
    <submittedName>
        <fullName evidence="1">Uncharacterized protein</fullName>
    </submittedName>
</protein>
<evidence type="ECO:0000313" key="2">
    <source>
        <dbReference type="Proteomes" id="UP000770717"/>
    </source>
</evidence>
<keyword evidence="2" id="KW-1185">Reference proteome</keyword>
<comment type="caution">
    <text evidence="1">The sequence shown here is derived from an EMBL/GenBank/DDBJ whole genome shotgun (WGS) entry which is preliminary data.</text>
</comment>
<dbReference type="EMBL" id="WNTK01000058">
    <property type="protein sequence ID" value="KAG9472347.1"/>
    <property type="molecule type" value="Genomic_DNA"/>
</dbReference>
<dbReference type="Proteomes" id="UP000770717">
    <property type="component" value="Unassembled WGS sequence"/>
</dbReference>
<reference evidence="1" key="1">
    <citation type="thesis" date="2020" institute="ProQuest LLC" country="789 East Eisenhower Parkway, Ann Arbor, MI, USA">
        <title>Comparative Genomics and Chromosome Evolution.</title>
        <authorList>
            <person name="Mudd A.B."/>
        </authorList>
    </citation>
    <scope>NUCLEOTIDE SEQUENCE</scope>
    <source>
        <strain evidence="1">HN-11 Male</strain>
        <tissue evidence="1">Kidney and liver</tissue>
    </source>
</reference>